<dbReference type="InterPro" id="IPR013783">
    <property type="entry name" value="Ig-like_fold"/>
</dbReference>
<dbReference type="InterPro" id="IPR007110">
    <property type="entry name" value="Ig-like_dom"/>
</dbReference>
<evidence type="ECO:0000313" key="3">
    <source>
        <dbReference type="Proteomes" id="UP001162164"/>
    </source>
</evidence>
<feature type="domain" description="Ig-like" evidence="1">
    <location>
        <begin position="172"/>
        <end position="252"/>
    </location>
</feature>
<dbReference type="PANTHER" id="PTHR23279:SF36">
    <property type="entry name" value="DEFECTIVE PROBOSCIS EXTENSION RESPONSE 9, ISOFORM A"/>
    <property type="match status" value="1"/>
</dbReference>
<proteinExistence type="predicted"/>
<dbReference type="PROSITE" id="PS50835">
    <property type="entry name" value="IG_LIKE"/>
    <property type="match status" value="1"/>
</dbReference>
<protein>
    <recommendedName>
        <fullName evidence="1">Ig-like domain-containing protein</fullName>
    </recommendedName>
</protein>
<comment type="caution">
    <text evidence="2">The sequence shown here is derived from an EMBL/GenBank/DDBJ whole genome shotgun (WGS) entry which is preliminary data.</text>
</comment>
<dbReference type="InterPro" id="IPR037448">
    <property type="entry name" value="Zig-8"/>
</dbReference>
<keyword evidence="3" id="KW-1185">Reference proteome</keyword>
<dbReference type="SUPFAM" id="SSF48726">
    <property type="entry name" value="Immunoglobulin"/>
    <property type="match status" value="1"/>
</dbReference>
<organism evidence="2 3">
    <name type="scientific">Molorchus minor</name>
    <dbReference type="NCBI Taxonomy" id="1323400"/>
    <lineage>
        <taxon>Eukaryota</taxon>
        <taxon>Metazoa</taxon>
        <taxon>Ecdysozoa</taxon>
        <taxon>Arthropoda</taxon>
        <taxon>Hexapoda</taxon>
        <taxon>Insecta</taxon>
        <taxon>Pterygota</taxon>
        <taxon>Neoptera</taxon>
        <taxon>Endopterygota</taxon>
        <taxon>Coleoptera</taxon>
        <taxon>Polyphaga</taxon>
        <taxon>Cucujiformia</taxon>
        <taxon>Chrysomeloidea</taxon>
        <taxon>Cerambycidae</taxon>
        <taxon>Lamiinae</taxon>
        <taxon>Monochamini</taxon>
        <taxon>Molorchus</taxon>
    </lineage>
</organism>
<evidence type="ECO:0000313" key="2">
    <source>
        <dbReference type="EMBL" id="KAJ8981341.1"/>
    </source>
</evidence>
<gene>
    <name evidence="2" type="ORF">NQ317_015982</name>
</gene>
<dbReference type="EMBL" id="JAPWTJ010000189">
    <property type="protein sequence ID" value="KAJ8981341.1"/>
    <property type="molecule type" value="Genomic_DNA"/>
</dbReference>
<evidence type="ECO:0000259" key="1">
    <source>
        <dbReference type="PROSITE" id="PS50835"/>
    </source>
</evidence>
<dbReference type="Proteomes" id="UP001162164">
    <property type="component" value="Unassembled WGS sequence"/>
</dbReference>
<name>A0ABQ9JU25_9CUCU</name>
<sequence>METNNLLQRFPIGFRLEGYNKFDNGRVLRVCSELIEVVGCFELKDFHNESRILATSTVHDCRRKPPQFFGPIENVTVALGREAVLSCTVAELGDYKVEAVFPVALMLVFCLSLTVPLVSPRGPDMGNKRDPLDVQEVVALKFKRVREYYQALATSTHTNIVSISRQPSQRPCTYDGLLKDQKATIPNVGWMKADDQTILALHTRVITHNPRITVSHDDSLKTWQLRIRQLKESDRGCYMCQINTGEMKKQFGCIDVHGCSKITGGAHNDTFCTTLNTITSRLEPFSSGTPLKFLKNSSPVRG</sequence>
<dbReference type="Gene3D" id="2.60.40.10">
    <property type="entry name" value="Immunoglobulins"/>
    <property type="match status" value="1"/>
</dbReference>
<reference evidence="2" key="1">
    <citation type="journal article" date="2023" name="Insect Mol. Biol.">
        <title>Genome sequencing provides insights into the evolution of gene families encoding plant cell wall-degrading enzymes in longhorned beetles.</title>
        <authorList>
            <person name="Shin N.R."/>
            <person name="Okamura Y."/>
            <person name="Kirsch R."/>
            <person name="Pauchet Y."/>
        </authorList>
    </citation>
    <scope>NUCLEOTIDE SEQUENCE</scope>
    <source>
        <strain evidence="2">MMC_N1</strain>
    </source>
</reference>
<accession>A0ABQ9JU25</accession>
<dbReference type="PANTHER" id="PTHR23279">
    <property type="entry name" value="DEFECTIVE PROBOSCIS EXTENSION RESPONSE DPR -RELATED"/>
    <property type="match status" value="1"/>
</dbReference>
<dbReference type="InterPro" id="IPR036179">
    <property type="entry name" value="Ig-like_dom_sf"/>
</dbReference>